<dbReference type="Gene3D" id="3.40.50.920">
    <property type="match status" value="1"/>
</dbReference>
<evidence type="ECO:0000256" key="1">
    <source>
        <dbReference type="ARBA" id="ARBA00007131"/>
    </source>
</evidence>
<evidence type="ECO:0000256" key="3">
    <source>
        <dbReference type="ARBA" id="ARBA00013152"/>
    </source>
</evidence>
<feature type="binding site" evidence="12">
    <location>
        <position position="24"/>
    </location>
    <ligand>
        <name>substrate</name>
    </ligand>
</feature>
<dbReference type="InterPro" id="IPR033247">
    <property type="entry name" value="Transketolase_fam"/>
</dbReference>
<evidence type="ECO:0000256" key="4">
    <source>
        <dbReference type="ARBA" id="ARBA00016662"/>
    </source>
</evidence>
<feature type="binding site" evidence="12">
    <location>
        <position position="456"/>
    </location>
    <ligand>
        <name>substrate</name>
    </ligand>
</feature>
<dbReference type="Pfam" id="PF02779">
    <property type="entry name" value="Transket_pyr"/>
    <property type="match status" value="1"/>
</dbReference>
<dbReference type="SUPFAM" id="SSF52518">
    <property type="entry name" value="Thiamin diphosphate-binding fold (THDP-binding)"/>
    <property type="match status" value="2"/>
</dbReference>
<feature type="binding site" evidence="12">
    <location>
        <position position="352"/>
    </location>
    <ligand>
        <name>substrate</name>
    </ligand>
</feature>
<comment type="catalytic activity">
    <reaction evidence="9">
        <text>D-sedoheptulose 7-phosphate + D-glyceraldehyde 3-phosphate = aldehydo-D-ribose 5-phosphate + D-xylulose 5-phosphate</text>
        <dbReference type="Rhea" id="RHEA:10508"/>
        <dbReference type="ChEBI" id="CHEBI:57483"/>
        <dbReference type="ChEBI" id="CHEBI:57737"/>
        <dbReference type="ChEBI" id="CHEBI:58273"/>
        <dbReference type="ChEBI" id="CHEBI:59776"/>
        <dbReference type="EC" id="2.2.1.1"/>
    </reaction>
</comment>
<keyword evidence="7 14" id="KW-0460">Magnesium</keyword>
<feature type="binding site" evidence="13">
    <location>
        <position position="64"/>
    </location>
    <ligand>
        <name>thiamine diphosphate</name>
        <dbReference type="ChEBI" id="CHEBI:58937"/>
    </ligand>
</feature>
<dbReference type="GO" id="GO:0004802">
    <property type="term" value="F:transketolase activity"/>
    <property type="evidence" value="ECO:0007669"/>
    <property type="project" value="UniProtKB-UniRule"/>
</dbReference>
<keyword evidence="5" id="KW-0808">Transferase</keyword>
<dbReference type="FunFam" id="3.40.50.970:FF:000003">
    <property type="entry name" value="Transketolase"/>
    <property type="match status" value="1"/>
</dbReference>
<keyword evidence="6 14" id="KW-0479">Metal-binding</keyword>
<comment type="cofactor">
    <cofactor evidence="14">
        <name>Mg(2+)</name>
        <dbReference type="ChEBI" id="CHEBI:18420"/>
    </cofactor>
    <text evidence="14">Binds 1 Mg(2+) ion per subunit. Can also utilize other divalent metal cations, such as Ca(2+), Mn(2+) and Co(2+).</text>
</comment>
<gene>
    <name evidence="17" type="ORF">HMPREF9709_01874</name>
</gene>
<dbReference type="InterPro" id="IPR005475">
    <property type="entry name" value="Transketolase-like_Pyr-bd"/>
</dbReference>
<accession>H3NRB3</accession>
<evidence type="ECO:0000313" key="18">
    <source>
        <dbReference type="Proteomes" id="UP000004191"/>
    </source>
</evidence>
<dbReference type="HOGENOM" id="CLU_009227_0_0_9"/>
<comment type="caution">
    <text evidence="17">The sequence shown here is derived from an EMBL/GenBank/DDBJ whole genome shotgun (WGS) entry which is preliminary data.</text>
</comment>
<feature type="binding site" evidence="12">
    <location>
        <position position="379"/>
    </location>
    <ligand>
        <name>substrate</name>
    </ligand>
</feature>
<feature type="site" description="Important for catalytic activity" evidence="15">
    <location>
        <position position="24"/>
    </location>
</feature>
<dbReference type="STRING" id="883114.HMPREF9709_01874"/>
<dbReference type="SMART" id="SM00861">
    <property type="entry name" value="Transket_pyr"/>
    <property type="match status" value="1"/>
</dbReference>
<evidence type="ECO:0000313" key="17">
    <source>
        <dbReference type="EMBL" id="EHR31631.1"/>
    </source>
</evidence>
<dbReference type="InterPro" id="IPR005474">
    <property type="entry name" value="Transketolase_N"/>
</dbReference>
<evidence type="ECO:0000256" key="13">
    <source>
        <dbReference type="PIRSR" id="PIRSR605478-3"/>
    </source>
</evidence>
<feature type="binding site" evidence="12">
    <location>
        <position position="464"/>
    </location>
    <ligand>
        <name>substrate</name>
    </ligand>
</feature>
<keyword evidence="8 13" id="KW-0786">Thiamine pyrophosphate</keyword>
<feature type="binding site" evidence="13">
    <location>
        <position position="154"/>
    </location>
    <ligand>
        <name>thiamine diphosphate</name>
        <dbReference type="ChEBI" id="CHEBI:58937"/>
    </ligand>
</feature>
<dbReference type="FunFam" id="3.40.50.970:FF:000004">
    <property type="entry name" value="Transketolase"/>
    <property type="match status" value="1"/>
</dbReference>
<proteinExistence type="inferred from homology"/>
<dbReference type="PANTHER" id="PTHR43522">
    <property type="entry name" value="TRANSKETOLASE"/>
    <property type="match status" value="1"/>
</dbReference>
<evidence type="ECO:0000256" key="6">
    <source>
        <dbReference type="ARBA" id="ARBA00022723"/>
    </source>
</evidence>
<dbReference type="FunFam" id="3.40.50.920:FF:000003">
    <property type="entry name" value="Transketolase"/>
    <property type="match status" value="1"/>
</dbReference>
<feature type="binding site" evidence="13">
    <location>
        <position position="258"/>
    </location>
    <ligand>
        <name>thiamine diphosphate</name>
        <dbReference type="ChEBI" id="CHEBI:58937"/>
    </ligand>
</feature>
<evidence type="ECO:0000256" key="15">
    <source>
        <dbReference type="PIRSR" id="PIRSR605478-5"/>
    </source>
</evidence>
<evidence type="ECO:0000259" key="16">
    <source>
        <dbReference type="SMART" id="SM00861"/>
    </source>
</evidence>
<dbReference type="GO" id="GO:0006098">
    <property type="term" value="P:pentose-phosphate shunt"/>
    <property type="evidence" value="ECO:0007669"/>
    <property type="project" value="TreeGrafter"/>
</dbReference>
<dbReference type="Proteomes" id="UP000004191">
    <property type="component" value="Unassembled WGS sequence"/>
</dbReference>
<feature type="binding site" evidence="14">
    <location>
        <position position="185"/>
    </location>
    <ligand>
        <name>Mg(2+)</name>
        <dbReference type="ChEBI" id="CHEBI:18420"/>
    </ligand>
</feature>
<name>H3NRB3_9FIRM</name>
<evidence type="ECO:0000256" key="11">
    <source>
        <dbReference type="PIRSR" id="PIRSR605478-1"/>
    </source>
</evidence>
<comment type="subunit">
    <text evidence="2">Homodimer.</text>
</comment>
<evidence type="ECO:0000256" key="14">
    <source>
        <dbReference type="PIRSR" id="PIRSR605478-4"/>
    </source>
</evidence>
<feature type="binding site" evidence="12">
    <location>
        <position position="515"/>
    </location>
    <ligand>
        <name>substrate</name>
    </ligand>
</feature>
<reference evidence="17 18" key="1">
    <citation type="submission" date="2012-01" db="EMBL/GenBank/DDBJ databases">
        <title>The Genome Sequence of Helcococcus kunzii ATCC 51366.</title>
        <authorList>
            <consortium name="The Broad Institute Genome Sequencing Platform"/>
            <person name="Earl A."/>
            <person name="Ward D."/>
            <person name="Feldgarden M."/>
            <person name="Gevers D."/>
            <person name="Huys G."/>
            <person name="Young S.K."/>
            <person name="Zeng Q."/>
            <person name="Gargeya S."/>
            <person name="Fitzgerald M."/>
            <person name="Haas B."/>
            <person name="Abouelleil A."/>
            <person name="Alvarado L."/>
            <person name="Arachchi H.M."/>
            <person name="Berlin A."/>
            <person name="Chapman S.B."/>
            <person name="Gearin G."/>
            <person name="Goldberg J."/>
            <person name="Griggs A."/>
            <person name="Gujja S."/>
            <person name="Hansen M."/>
            <person name="Heiman D."/>
            <person name="Howarth C."/>
            <person name="Larimer J."/>
            <person name="Lui A."/>
            <person name="MacDonald P.J.P."/>
            <person name="McCowen C."/>
            <person name="Montmayeur A."/>
            <person name="Murphy C."/>
            <person name="Neiman D."/>
            <person name="Pearson M."/>
            <person name="Priest M."/>
            <person name="Roberts A."/>
            <person name="Saif S."/>
            <person name="Shea T."/>
            <person name="Sisk P."/>
            <person name="Stolte C."/>
            <person name="Sykes S."/>
            <person name="Wortman J."/>
            <person name="Nusbaum C."/>
            <person name="Birren B."/>
        </authorList>
    </citation>
    <scope>NUCLEOTIDE SEQUENCE [LARGE SCALE GENOMIC DNA]</scope>
    <source>
        <strain evidence="17 18">ATCC 51366</strain>
    </source>
</reference>
<dbReference type="Pfam" id="PF00456">
    <property type="entry name" value="Transketolase_N"/>
    <property type="match status" value="1"/>
</dbReference>
<dbReference type="SUPFAM" id="SSF52922">
    <property type="entry name" value="TK C-terminal domain-like"/>
    <property type="match status" value="1"/>
</dbReference>
<dbReference type="GO" id="GO:0005829">
    <property type="term" value="C:cytosol"/>
    <property type="evidence" value="ECO:0007669"/>
    <property type="project" value="TreeGrafter"/>
</dbReference>
<feature type="binding site" evidence="14">
    <location>
        <position position="183"/>
    </location>
    <ligand>
        <name>Mg(2+)</name>
        <dbReference type="ChEBI" id="CHEBI:18420"/>
    </ligand>
</feature>
<organism evidence="17 18">
    <name type="scientific">Helcococcus kunzii ATCC 51366</name>
    <dbReference type="NCBI Taxonomy" id="883114"/>
    <lineage>
        <taxon>Bacteria</taxon>
        <taxon>Bacillati</taxon>
        <taxon>Bacillota</taxon>
        <taxon>Tissierellia</taxon>
        <taxon>Tissierellales</taxon>
        <taxon>Peptoniphilaceae</taxon>
        <taxon>Helcococcus</taxon>
    </lineage>
</organism>
<dbReference type="InterPro" id="IPR055152">
    <property type="entry name" value="Transketolase-like_C_2"/>
</dbReference>
<feature type="binding site" evidence="13">
    <location>
        <begin position="112"/>
        <end position="114"/>
    </location>
    <ligand>
        <name>thiamine diphosphate</name>
        <dbReference type="ChEBI" id="CHEBI:58937"/>
    </ligand>
</feature>
<feature type="domain" description="Transketolase-like pyrimidine-binding" evidence="16">
    <location>
        <begin position="349"/>
        <end position="520"/>
    </location>
</feature>
<comment type="similarity">
    <text evidence="1">Belongs to the transketolase family.</text>
</comment>
<keyword evidence="18" id="KW-1185">Reference proteome</keyword>
<feature type="binding site" evidence="12">
    <location>
        <position position="468"/>
    </location>
    <ligand>
        <name>substrate</name>
    </ligand>
</feature>
<sequence length="655" mass="72847">MENKIINTIRFLSAEMVLKANSGHQGAPIGQAPMGYALFNDVMKYNPKNSKWINRDRFILSSGHASALQYSLLHLYGFNLSMDEIKNFRQLDSQTPGHPEFGETDGVEVTTGPLGQGVAMATGFALAEKHLAAKYNTDDFKVIDHYTYVIAGDGCLMEGVSNEASSLAATMGLDKLILLYDSNNITIDGGTDIAFTEDVKKRYEALGWHTLEVEDGTDVEAIKEAIEEAKNEKERPSFIKVNTVIGYGSNKAGTSAVHGNPLNKDDIQEMKENLEYEHMEDFYVAEDVKSYLEEVIAKHEKYEEEWNAMFEKYKVAFPEKYESLRKALDEDYDLSFLNEEEFMSYDKDLASRAASGKALNRIAKNVDYLFGGSADLAGSNNTTLDGKGFFSKNTPQEPNIHFGVREHAMSAMANGIKLHGGLQPYVATFLSFADYMKPAIRLSALMKQKVIYIFTHDSIGLGEDGPTHQAVDQLPMLRAIPNAITIRPADNRETAAAWAYSIKKCTRPISLILSRQSLPSIEGTGMEVEKGGYIVKDFGENPEYLLMGTGSELHLAYGVAEKLFEQGKSARVVSMPSLELFEEQSDEYKESVLSKDIKNRIAIEASSEKAWYKYLGFDGLLVGMETFGKSAPAEDAFDYFGFTVDKILAKVEEKF</sequence>
<feature type="site" description="Important for catalytic activity" evidence="15">
    <location>
        <position position="258"/>
    </location>
</feature>
<dbReference type="Gene3D" id="3.40.50.970">
    <property type="match status" value="2"/>
</dbReference>
<evidence type="ECO:0000256" key="9">
    <source>
        <dbReference type="ARBA" id="ARBA00049473"/>
    </source>
</evidence>
<evidence type="ECO:0000256" key="5">
    <source>
        <dbReference type="ARBA" id="ARBA00022679"/>
    </source>
</evidence>
<dbReference type="InterPro" id="IPR005478">
    <property type="entry name" value="Transketolase_bac-like"/>
</dbReference>
<comment type="cofactor">
    <cofactor evidence="13">
        <name>thiamine diphosphate</name>
        <dbReference type="ChEBI" id="CHEBI:58937"/>
    </cofactor>
    <text evidence="13">Binds 1 thiamine pyrophosphate per subunit. During the reaction, the substrate forms a covalent intermediate with the cofactor.</text>
</comment>
<feature type="binding site" evidence="13">
    <location>
        <position position="183"/>
    </location>
    <ligand>
        <name>thiamine diphosphate</name>
        <dbReference type="ChEBI" id="CHEBI:58937"/>
    </ligand>
</feature>
<dbReference type="GeneID" id="96999777"/>
<feature type="binding site" evidence="12">
    <location>
        <position position="258"/>
    </location>
    <ligand>
        <name>substrate</name>
    </ligand>
</feature>
<evidence type="ECO:0000256" key="12">
    <source>
        <dbReference type="PIRSR" id="PIRSR605478-2"/>
    </source>
</evidence>
<dbReference type="InterPro" id="IPR009014">
    <property type="entry name" value="Transketo_C/PFOR_II"/>
</dbReference>
<dbReference type="NCBIfam" id="TIGR00232">
    <property type="entry name" value="tktlase_bact"/>
    <property type="match status" value="1"/>
</dbReference>
<evidence type="ECO:0000256" key="8">
    <source>
        <dbReference type="ARBA" id="ARBA00023052"/>
    </source>
</evidence>
<dbReference type="eggNOG" id="COG0021">
    <property type="taxonomic scope" value="Bacteria"/>
</dbReference>
<evidence type="ECO:0000256" key="7">
    <source>
        <dbReference type="ARBA" id="ARBA00022842"/>
    </source>
</evidence>
<dbReference type="InterPro" id="IPR029061">
    <property type="entry name" value="THDP-binding"/>
</dbReference>
<feature type="active site" description="Proton donor" evidence="11">
    <location>
        <position position="406"/>
    </location>
</feature>
<feature type="binding site" evidence="13">
    <location>
        <position position="432"/>
    </location>
    <ligand>
        <name>thiamine diphosphate</name>
        <dbReference type="ChEBI" id="CHEBI:58937"/>
    </ligand>
</feature>
<dbReference type="GO" id="GO:0046872">
    <property type="term" value="F:metal ion binding"/>
    <property type="evidence" value="ECO:0007669"/>
    <property type="project" value="UniProtKB-KW"/>
</dbReference>
<evidence type="ECO:0000256" key="10">
    <source>
        <dbReference type="NCBIfam" id="TIGR00232"/>
    </source>
</evidence>
<evidence type="ECO:0000256" key="2">
    <source>
        <dbReference type="ARBA" id="ARBA00011738"/>
    </source>
</evidence>
<dbReference type="EC" id="2.2.1.1" evidence="3 10"/>
<feature type="binding site" evidence="14">
    <location>
        <position position="153"/>
    </location>
    <ligand>
        <name>Mg(2+)</name>
        <dbReference type="ChEBI" id="CHEBI:18420"/>
    </ligand>
</feature>
<dbReference type="PANTHER" id="PTHR43522:SF10">
    <property type="entry name" value="TRANSKETOLASE"/>
    <property type="match status" value="1"/>
</dbReference>
<dbReference type="PROSITE" id="PS00802">
    <property type="entry name" value="TRANSKETOLASE_2"/>
    <property type="match status" value="1"/>
</dbReference>
<dbReference type="CDD" id="cd02012">
    <property type="entry name" value="TPP_TK"/>
    <property type="match status" value="1"/>
</dbReference>
<dbReference type="EMBL" id="AGEI01000039">
    <property type="protein sequence ID" value="EHR31631.1"/>
    <property type="molecule type" value="Genomic_DNA"/>
</dbReference>
<dbReference type="CDD" id="cd07033">
    <property type="entry name" value="TPP_PYR_DXS_TK_like"/>
    <property type="match status" value="1"/>
</dbReference>
<dbReference type="InterPro" id="IPR020826">
    <property type="entry name" value="Transketolase_BS"/>
</dbReference>
<dbReference type="AlphaFoldDB" id="H3NRB3"/>
<dbReference type="RefSeq" id="WP_005399386.1">
    <property type="nucleotide sequence ID" value="NZ_JH601089.1"/>
</dbReference>
<dbReference type="Pfam" id="PF22613">
    <property type="entry name" value="Transketolase_C_1"/>
    <property type="match status" value="1"/>
</dbReference>
<protein>
    <recommendedName>
        <fullName evidence="4 10">Transketolase</fullName>
        <ecNumber evidence="3 10">2.2.1.1</ecNumber>
    </recommendedName>
</protein>
<dbReference type="PATRIC" id="fig|883114.3.peg.1867"/>